<dbReference type="PROSITE" id="PS01010">
    <property type="entry name" value="CRISP_2"/>
    <property type="match status" value="1"/>
</dbReference>
<dbReference type="PRINTS" id="PR00837">
    <property type="entry name" value="V5TPXLIKE"/>
</dbReference>
<gene>
    <name evidence="4" type="ORF">C8J55DRAFT_576336</name>
</gene>
<evidence type="ECO:0000256" key="1">
    <source>
        <dbReference type="SAM" id="MobiDB-lite"/>
    </source>
</evidence>
<dbReference type="Proteomes" id="UP001150238">
    <property type="component" value="Unassembled WGS sequence"/>
</dbReference>
<evidence type="ECO:0000313" key="4">
    <source>
        <dbReference type="EMBL" id="KAJ4494643.1"/>
    </source>
</evidence>
<feature type="signal peptide" evidence="2">
    <location>
        <begin position="1"/>
        <end position="21"/>
    </location>
</feature>
<reference evidence="4" key="2">
    <citation type="journal article" date="2023" name="Proc. Natl. Acad. Sci. U.S.A.">
        <title>A global phylogenomic analysis of the shiitake genus Lentinula.</title>
        <authorList>
            <person name="Sierra-Patev S."/>
            <person name="Min B."/>
            <person name="Naranjo-Ortiz M."/>
            <person name="Looney B."/>
            <person name="Konkel Z."/>
            <person name="Slot J.C."/>
            <person name="Sakamoto Y."/>
            <person name="Steenwyk J.L."/>
            <person name="Rokas A."/>
            <person name="Carro J."/>
            <person name="Camarero S."/>
            <person name="Ferreira P."/>
            <person name="Molpeceres G."/>
            <person name="Ruiz-Duenas F.J."/>
            <person name="Serrano A."/>
            <person name="Henrissat B."/>
            <person name="Drula E."/>
            <person name="Hughes K.W."/>
            <person name="Mata J.L."/>
            <person name="Ishikawa N.K."/>
            <person name="Vargas-Isla R."/>
            <person name="Ushijima S."/>
            <person name="Smith C.A."/>
            <person name="Donoghue J."/>
            <person name="Ahrendt S."/>
            <person name="Andreopoulos W."/>
            <person name="He G."/>
            <person name="LaButti K."/>
            <person name="Lipzen A."/>
            <person name="Ng V."/>
            <person name="Riley R."/>
            <person name="Sandor L."/>
            <person name="Barry K."/>
            <person name="Martinez A.T."/>
            <person name="Xiao Y."/>
            <person name="Gibbons J.G."/>
            <person name="Terashima K."/>
            <person name="Grigoriev I.V."/>
            <person name="Hibbett D."/>
        </authorList>
    </citation>
    <scope>NUCLEOTIDE SEQUENCE</scope>
    <source>
        <strain evidence="4">Sp2 HRB7682 ss15</strain>
    </source>
</reference>
<dbReference type="SUPFAM" id="SSF55797">
    <property type="entry name" value="PR-1-like"/>
    <property type="match status" value="1"/>
</dbReference>
<feature type="region of interest" description="Disordered" evidence="1">
    <location>
        <begin position="32"/>
        <end position="121"/>
    </location>
</feature>
<dbReference type="SMART" id="SM00198">
    <property type="entry name" value="SCP"/>
    <property type="match status" value="1"/>
</dbReference>
<dbReference type="InterPro" id="IPR018244">
    <property type="entry name" value="Allrgn_V5/Tpx1_CS"/>
</dbReference>
<accession>A0A9W9B1M4</accession>
<feature type="compositionally biased region" description="Low complexity" evidence="1">
    <location>
        <begin position="36"/>
        <end position="121"/>
    </location>
</feature>
<dbReference type="EMBL" id="JANVFS010000002">
    <property type="protein sequence ID" value="KAJ4494643.1"/>
    <property type="molecule type" value="Genomic_DNA"/>
</dbReference>
<dbReference type="AlphaFoldDB" id="A0A9W9B1M4"/>
<dbReference type="PROSITE" id="PS01009">
    <property type="entry name" value="CRISP_1"/>
    <property type="match status" value="1"/>
</dbReference>
<dbReference type="InterPro" id="IPR001283">
    <property type="entry name" value="CRISP-related"/>
</dbReference>
<dbReference type="GO" id="GO:0005576">
    <property type="term" value="C:extracellular region"/>
    <property type="evidence" value="ECO:0007669"/>
    <property type="project" value="InterPro"/>
</dbReference>
<dbReference type="PANTHER" id="PTHR10334">
    <property type="entry name" value="CYSTEINE-RICH SECRETORY PROTEIN-RELATED"/>
    <property type="match status" value="1"/>
</dbReference>
<feature type="domain" description="SCP" evidence="3">
    <location>
        <begin position="131"/>
        <end position="256"/>
    </location>
</feature>
<name>A0A9W9B1M4_9AGAR</name>
<sequence>MQIRSCFAILLVARNMSTTDAALILNRVNSTSANTRSPVSNNRSMSMSSTRLTSTSASSRPTSTGRTNPVQTSTELSSSSRASSSLTNLSASRSSSVQTPTRLVSSSSSTPTSSLTSPSLTASATSGATIEFIQSTLNSHNTARAQYGASSLTWNSNLYPATQQWASACVFQHSGGNYGENLAAAAPQGISVQQGVNMWMAEAYSNPTFSSSTGHFTQVVWKSTTSVACAIATCNFLGNGTGYLVCRYDPPGNYLGQFAQNVGRLSN</sequence>
<protein>
    <submittedName>
        <fullName evidence="4">CAP domain-containing protein</fullName>
    </submittedName>
</protein>
<evidence type="ECO:0000259" key="3">
    <source>
        <dbReference type="SMART" id="SM00198"/>
    </source>
</evidence>
<dbReference type="Pfam" id="PF00188">
    <property type="entry name" value="CAP"/>
    <property type="match status" value="1"/>
</dbReference>
<reference evidence="4" key="1">
    <citation type="submission" date="2022-08" db="EMBL/GenBank/DDBJ databases">
        <authorList>
            <consortium name="DOE Joint Genome Institute"/>
            <person name="Min B."/>
            <person name="Riley R."/>
            <person name="Sierra-Patev S."/>
            <person name="Naranjo-Ortiz M."/>
            <person name="Looney B."/>
            <person name="Konkel Z."/>
            <person name="Slot J.C."/>
            <person name="Sakamoto Y."/>
            <person name="Steenwyk J.L."/>
            <person name="Rokas A."/>
            <person name="Carro J."/>
            <person name="Camarero S."/>
            <person name="Ferreira P."/>
            <person name="Molpeceres G."/>
            <person name="Ruiz-Duenas F.J."/>
            <person name="Serrano A."/>
            <person name="Henrissat B."/>
            <person name="Drula E."/>
            <person name="Hughes K.W."/>
            <person name="Mata J.L."/>
            <person name="Ishikawa N.K."/>
            <person name="Vargas-Isla R."/>
            <person name="Ushijima S."/>
            <person name="Smith C.A."/>
            <person name="Ahrendt S."/>
            <person name="Andreopoulos W."/>
            <person name="He G."/>
            <person name="Labutti K."/>
            <person name="Lipzen A."/>
            <person name="Ng V."/>
            <person name="Sandor L."/>
            <person name="Barry K."/>
            <person name="Martinez A.T."/>
            <person name="Xiao Y."/>
            <person name="Gibbons J.G."/>
            <person name="Terashima K."/>
            <person name="Hibbett D.S."/>
            <person name="Grigoriev I.V."/>
        </authorList>
    </citation>
    <scope>NUCLEOTIDE SEQUENCE</scope>
    <source>
        <strain evidence="4">Sp2 HRB7682 ss15</strain>
    </source>
</reference>
<organism evidence="4 5">
    <name type="scientific">Lentinula lateritia</name>
    <dbReference type="NCBI Taxonomy" id="40482"/>
    <lineage>
        <taxon>Eukaryota</taxon>
        <taxon>Fungi</taxon>
        <taxon>Dikarya</taxon>
        <taxon>Basidiomycota</taxon>
        <taxon>Agaricomycotina</taxon>
        <taxon>Agaricomycetes</taxon>
        <taxon>Agaricomycetidae</taxon>
        <taxon>Agaricales</taxon>
        <taxon>Marasmiineae</taxon>
        <taxon>Omphalotaceae</taxon>
        <taxon>Lentinula</taxon>
    </lineage>
</organism>
<evidence type="ECO:0000256" key="2">
    <source>
        <dbReference type="SAM" id="SignalP"/>
    </source>
</evidence>
<comment type="caution">
    <text evidence="4">The sequence shown here is derived from an EMBL/GenBank/DDBJ whole genome shotgun (WGS) entry which is preliminary data.</text>
</comment>
<proteinExistence type="predicted"/>
<feature type="chain" id="PRO_5040772519" evidence="2">
    <location>
        <begin position="22"/>
        <end position="267"/>
    </location>
</feature>
<evidence type="ECO:0000313" key="5">
    <source>
        <dbReference type="Proteomes" id="UP001150238"/>
    </source>
</evidence>
<dbReference type="InterPro" id="IPR035940">
    <property type="entry name" value="CAP_sf"/>
</dbReference>
<dbReference type="Gene3D" id="3.40.33.10">
    <property type="entry name" value="CAP"/>
    <property type="match status" value="1"/>
</dbReference>
<keyword evidence="2" id="KW-0732">Signal</keyword>
<dbReference type="InterPro" id="IPR014044">
    <property type="entry name" value="CAP_dom"/>
</dbReference>